<evidence type="ECO:0000256" key="1">
    <source>
        <dbReference type="SAM" id="MobiDB-lite"/>
    </source>
</evidence>
<dbReference type="RefSeq" id="WP_225878929.1">
    <property type="nucleotide sequence ID" value="NZ_QMEY01000048.1"/>
</dbReference>
<feature type="region of interest" description="Disordered" evidence="1">
    <location>
        <begin position="35"/>
        <end position="62"/>
    </location>
</feature>
<protein>
    <submittedName>
        <fullName evidence="2">Uncharacterized protein</fullName>
    </submittedName>
</protein>
<feature type="compositionally biased region" description="Basic residues" evidence="1">
    <location>
        <begin position="53"/>
        <end position="62"/>
    </location>
</feature>
<proteinExistence type="predicted"/>
<keyword evidence="3" id="KW-1185">Reference proteome</keyword>
<dbReference type="Proteomes" id="UP000253303">
    <property type="component" value="Unassembled WGS sequence"/>
</dbReference>
<organism evidence="2 3">
    <name type="scientific">Spongiactinospora rosea</name>
    <dbReference type="NCBI Taxonomy" id="2248750"/>
    <lineage>
        <taxon>Bacteria</taxon>
        <taxon>Bacillati</taxon>
        <taxon>Actinomycetota</taxon>
        <taxon>Actinomycetes</taxon>
        <taxon>Streptosporangiales</taxon>
        <taxon>Streptosporangiaceae</taxon>
        <taxon>Spongiactinospora</taxon>
    </lineage>
</organism>
<reference evidence="2 3" key="1">
    <citation type="submission" date="2018-06" db="EMBL/GenBank/DDBJ databases">
        <title>Sphaerisporangium craniellae sp. nov., isolated from a marine sponge in the South China Sea.</title>
        <authorList>
            <person name="Li L."/>
        </authorList>
    </citation>
    <scope>NUCLEOTIDE SEQUENCE [LARGE SCALE GENOMIC DNA]</scope>
    <source>
        <strain evidence="2 3">LHW63015</strain>
    </source>
</reference>
<name>A0A366LE70_9ACTN</name>
<feature type="non-terminal residue" evidence="2">
    <location>
        <position position="62"/>
    </location>
</feature>
<comment type="caution">
    <text evidence="2">The sequence shown here is derived from an EMBL/GenBank/DDBJ whole genome shotgun (WGS) entry which is preliminary data.</text>
</comment>
<sequence length="62" mass="7268">MRDSDQELLDLLLPQLSDVQVEQVRRDEKTIRVTAQARPDDARPCPSCGTLTHRMHGRYRRH</sequence>
<dbReference type="AlphaFoldDB" id="A0A366LE70"/>
<gene>
    <name evidence="2" type="ORF">DP939_44240</name>
</gene>
<accession>A0A366LE70</accession>
<evidence type="ECO:0000313" key="2">
    <source>
        <dbReference type="EMBL" id="RBQ12161.1"/>
    </source>
</evidence>
<dbReference type="EMBL" id="QMEY01000048">
    <property type="protein sequence ID" value="RBQ12161.1"/>
    <property type="molecule type" value="Genomic_DNA"/>
</dbReference>
<evidence type="ECO:0000313" key="3">
    <source>
        <dbReference type="Proteomes" id="UP000253303"/>
    </source>
</evidence>